<reference evidence="2 3" key="1">
    <citation type="submission" date="2017-02" db="EMBL/GenBank/DDBJ databases">
        <authorList>
            <person name="Peterson S.W."/>
        </authorList>
    </citation>
    <scope>NUCLEOTIDE SEQUENCE [LARGE SCALE GENOMIC DNA]</scope>
    <source>
        <strain evidence="2 3">DSM 16080</strain>
    </source>
</reference>
<organism evidence="2 3">
    <name type="scientific">Paucidesulfovibrio gracilis DSM 16080</name>
    <dbReference type="NCBI Taxonomy" id="1121449"/>
    <lineage>
        <taxon>Bacteria</taxon>
        <taxon>Pseudomonadati</taxon>
        <taxon>Thermodesulfobacteriota</taxon>
        <taxon>Desulfovibrionia</taxon>
        <taxon>Desulfovibrionales</taxon>
        <taxon>Desulfovibrionaceae</taxon>
        <taxon>Paucidesulfovibrio</taxon>
    </lineage>
</organism>
<sequence>MVHSGLRRPRRAERHASGGQEARGPLDPHLPVSRLRAAGGVRREGVRGVDRQSSAAARSHVAAISGMAPPSRNSRQRCAPKNKGTATAVPLFLGRGRK</sequence>
<proteinExistence type="predicted"/>
<dbReference type="AlphaFoldDB" id="A0A1T4XQ06"/>
<feature type="compositionally biased region" description="Basic residues" evidence="1">
    <location>
        <begin position="1"/>
        <end position="13"/>
    </location>
</feature>
<feature type="region of interest" description="Disordered" evidence="1">
    <location>
        <begin position="1"/>
        <end position="98"/>
    </location>
</feature>
<evidence type="ECO:0000313" key="2">
    <source>
        <dbReference type="EMBL" id="SKA91607.1"/>
    </source>
</evidence>
<dbReference type="EMBL" id="FUYC01000014">
    <property type="protein sequence ID" value="SKA91607.1"/>
    <property type="molecule type" value="Genomic_DNA"/>
</dbReference>
<name>A0A1T4XQ06_9BACT</name>
<dbReference type="Proteomes" id="UP000190027">
    <property type="component" value="Unassembled WGS sequence"/>
</dbReference>
<dbReference type="STRING" id="1121449.SAMN02745704_02363"/>
<accession>A0A1T4XQ06</accession>
<evidence type="ECO:0000313" key="3">
    <source>
        <dbReference type="Proteomes" id="UP000190027"/>
    </source>
</evidence>
<evidence type="ECO:0000256" key="1">
    <source>
        <dbReference type="SAM" id="MobiDB-lite"/>
    </source>
</evidence>
<protein>
    <submittedName>
        <fullName evidence="2">Uncharacterized protein</fullName>
    </submittedName>
</protein>
<feature type="compositionally biased region" description="Basic and acidic residues" evidence="1">
    <location>
        <begin position="41"/>
        <end position="50"/>
    </location>
</feature>
<keyword evidence="3" id="KW-1185">Reference proteome</keyword>
<gene>
    <name evidence="2" type="ORF">SAMN02745704_02363</name>
</gene>